<evidence type="ECO:0000313" key="2">
    <source>
        <dbReference type="EMBL" id="EMG45306.1"/>
    </source>
</evidence>
<dbReference type="Proteomes" id="UP000011777">
    <property type="component" value="Unassembled WGS sequence"/>
</dbReference>
<evidence type="ECO:0000313" key="3">
    <source>
        <dbReference type="Proteomes" id="UP000011777"/>
    </source>
</evidence>
<name>M3IGC2_CANMX</name>
<comment type="caution">
    <text evidence="2">The sequence shown here is derived from an EMBL/GenBank/DDBJ whole genome shotgun (WGS) entry which is preliminary data.</text>
</comment>
<dbReference type="EMBL" id="AOGT01002533">
    <property type="protein sequence ID" value="EMG45306.1"/>
    <property type="molecule type" value="Genomic_DNA"/>
</dbReference>
<dbReference type="AlphaFoldDB" id="M3IGC2"/>
<evidence type="ECO:0000256" key="1">
    <source>
        <dbReference type="SAM" id="MobiDB-lite"/>
    </source>
</evidence>
<gene>
    <name evidence="2" type="ORF">G210_4517</name>
</gene>
<sequence>MSAQFDTTTTATFKKELPQQGRVLISKSKIESKIPTKIVDIQLDVNVCSNTNDDSPVLKSKIKNEIDKFWRVFGSSGYKRIDDKSVPNIARFECDCENQEDCDKCNTLTQEVKLILKIDSTHGEPTESLMGSWVEEAFGFLYIKVQEIFGFSITIPPQRVVLYELKVTRISESYSIVDTTPTMYPGFLPNQRSGGNRNNKASKKNVAINDLKSNDGRLN</sequence>
<keyword evidence="3" id="KW-1185">Reference proteome</keyword>
<dbReference type="HOGENOM" id="CLU_1261339_0_0_1"/>
<proteinExistence type="predicted"/>
<feature type="compositionally biased region" description="Polar residues" evidence="1">
    <location>
        <begin position="190"/>
        <end position="199"/>
    </location>
</feature>
<protein>
    <submittedName>
        <fullName evidence="2">Uncharacterized protein</fullName>
    </submittedName>
</protein>
<accession>M3IGC2</accession>
<organism evidence="2 3">
    <name type="scientific">Candida maltosa (strain Xu316)</name>
    <name type="common">Yeast</name>
    <dbReference type="NCBI Taxonomy" id="1245528"/>
    <lineage>
        <taxon>Eukaryota</taxon>
        <taxon>Fungi</taxon>
        <taxon>Dikarya</taxon>
        <taxon>Ascomycota</taxon>
        <taxon>Saccharomycotina</taxon>
        <taxon>Pichiomycetes</taxon>
        <taxon>Debaryomycetaceae</taxon>
        <taxon>Candida/Lodderomyces clade</taxon>
        <taxon>Candida</taxon>
    </lineage>
</organism>
<reference evidence="2 3" key="1">
    <citation type="submission" date="2013-02" db="EMBL/GenBank/DDBJ databases">
        <title>Genome sequence of Candida maltosa Xu316, a potential industrial strain for xylitol and ethanol production.</title>
        <authorList>
            <person name="Yu J."/>
            <person name="Wang Q."/>
            <person name="Geng X."/>
            <person name="Bao W."/>
            <person name="He P."/>
            <person name="Cai J."/>
        </authorList>
    </citation>
    <scope>NUCLEOTIDE SEQUENCE [LARGE SCALE GENOMIC DNA]</scope>
    <source>
        <strain evidence="3">Xu316</strain>
    </source>
</reference>
<feature type="region of interest" description="Disordered" evidence="1">
    <location>
        <begin position="187"/>
        <end position="206"/>
    </location>
</feature>